<dbReference type="OrthoDB" id="3699805at2759"/>
<protein>
    <submittedName>
        <fullName evidence="1">Uncharacterized protein</fullName>
    </submittedName>
</protein>
<dbReference type="AlphaFoldDB" id="A0A6A5WM47"/>
<gene>
    <name evidence="1" type="ORF">P154DRAFT_430153</name>
</gene>
<evidence type="ECO:0000313" key="1">
    <source>
        <dbReference type="EMBL" id="KAF2002923.1"/>
    </source>
</evidence>
<sequence>MCYYHAYTYRCGHTEMIFQRLCTNGQLQQKKCPRGQEGTILTSVRIEYPCSSCPGAKTVCFAAILTQ</sequence>
<accession>A0A6A5WM47</accession>
<proteinExistence type="predicted"/>
<evidence type="ECO:0000313" key="2">
    <source>
        <dbReference type="Proteomes" id="UP000799779"/>
    </source>
</evidence>
<dbReference type="EMBL" id="ML977575">
    <property type="protein sequence ID" value="KAF2002923.1"/>
    <property type="molecule type" value="Genomic_DNA"/>
</dbReference>
<keyword evidence="2" id="KW-1185">Reference proteome</keyword>
<organism evidence="1 2">
    <name type="scientific">Amniculicola lignicola CBS 123094</name>
    <dbReference type="NCBI Taxonomy" id="1392246"/>
    <lineage>
        <taxon>Eukaryota</taxon>
        <taxon>Fungi</taxon>
        <taxon>Dikarya</taxon>
        <taxon>Ascomycota</taxon>
        <taxon>Pezizomycotina</taxon>
        <taxon>Dothideomycetes</taxon>
        <taxon>Pleosporomycetidae</taxon>
        <taxon>Pleosporales</taxon>
        <taxon>Amniculicolaceae</taxon>
        <taxon>Amniculicola</taxon>
    </lineage>
</organism>
<reference evidence="1" key="1">
    <citation type="journal article" date="2020" name="Stud. Mycol.">
        <title>101 Dothideomycetes genomes: a test case for predicting lifestyles and emergence of pathogens.</title>
        <authorList>
            <person name="Haridas S."/>
            <person name="Albert R."/>
            <person name="Binder M."/>
            <person name="Bloem J."/>
            <person name="Labutti K."/>
            <person name="Salamov A."/>
            <person name="Andreopoulos B."/>
            <person name="Baker S."/>
            <person name="Barry K."/>
            <person name="Bills G."/>
            <person name="Bluhm B."/>
            <person name="Cannon C."/>
            <person name="Castanera R."/>
            <person name="Culley D."/>
            <person name="Daum C."/>
            <person name="Ezra D."/>
            <person name="Gonzalez J."/>
            <person name="Henrissat B."/>
            <person name="Kuo A."/>
            <person name="Liang C."/>
            <person name="Lipzen A."/>
            <person name="Lutzoni F."/>
            <person name="Magnuson J."/>
            <person name="Mondo S."/>
            <person name="Nolan M."/>
            <person name="Ohm R."/>
            <person name="Pangilinan J."/>
            <person name="Park H.-J."/>
            <person name="Ramirez L."/>
            <person name="Alfaro M."/>
            <person name="Sun H."/>
            <person name="Tritt A."/>
            <person name="Yoshinaga Y."/>
            <person name="Zwiers L.-H."/>
            <person name="Turgeon B."/>
            <person name="Goodwin S."/>
            <person name="Spatafora J."/>
            <person name="Crous P."/>
            <person name="Grigoriev I."/>
        </authorList>
    </citation>
    <scope>NUCLEOTIDE SEQUENCE</scope>
    <source>
        <strain evidence="1">CBS 123094</strain>
    </source>
</reference>
<dbReference type="Proteomes" id="UP000799779">
    <property type="component" value="Unassembled WGS sequence"/>
</dbReference>
<name>A0A6A5WM47_9PLEO</name>